<evidence type="ECO:0000256" key="2">
    <source>
        <dbReference type="ARBA" id="ARBA00009969"/>
    </source>
</evidence>
<evidence type="ECO:0000256" key="5">
    <source>
        <dbReference type="ARBA" id="ARBA00023055"/>
    </source>
</evidence>
<keyword evidence="5" id="KW-0445">Lipid transport</keyword>
<dbReference type="GO" id="GO:0000324">
    <property type="term" value="C:fungal-type vacuole"/>
    <property type="evidence" value="ECO:0007669"/>
    <property type="project" value="TreeGrafter"/>
</dbReference>
<sequence>MSSNLIPPWSTTSMPTSTTIRSVATTAAPHLSKLLKSAYSKASTATSQGELVSLSRVARGAGVSLTLISAEQELATATGSAKSEASQVAFNATLALLDLEWDENTYDIRKLNRAANIIYLVVFVMIFAFFIGMLWKSRYHWFNVCFTCGYGLEFGGFAARVASFGDMTASDPFIAQLVMLTIAPAFIMGGIYFLFAQLVVIHGRNYSLLRPLWYSYIFITCDVLSLIIQAGGGGSASVASQNYEDTDPGTYTMIAGIAFQVFAMSIFLIFWFDFLRRMYFHDLPMSEKALLEVSDEHGNIPRCVAMYNKKTVLNYIKLLLNVPSAREFKTLYLEKNYNPGFAELRERRLFHWFPLFLTLGVIFIYIRCVYRVVELSMGFNGYLITHEVYLMTLDALMIALNGIIFCFFHPTFVFGVTNVVQLKKIKQNIDEKHYDDYYEEGPIQEDSASRLENSFETSTGYVKNTNNYPSSG</sequence>
<keyword evidence="3 9" id="KW-0812">Transmembrane</keyword>
<protein>
    <recommendedName>
        <fullName evidence="8">Sphingoid long-chain base transporter RSB1</fullName>
    </recommendedName>
</protein>
<keyword evidence="4 9" id="KW-1133">Transmembrane helix</keyword>
<organism evidence="11 12">
    <name type="scientific">Pichia sorbitophila (strain ATCC MYA-4447 / BCRC 22081 / CBS 7064 / NBRC 10061 / NRRL Y-12695)</name>
    <name type="common">Hybrid yeast</name>
    <dbReference type="NCBI Taxonomy" id="559304"/>
    <lineage>
        <taxon>Eukaryota</taxon>
        <taxon>Fungi</taxon>
        <taxon>Dikarya</taxon>
        <taxon>Ascomycota</taxon>
        <taxon>Saccharomycotina</taxon>
        <taxon>Pichiomycetes</taxon>
        <taxon>Debaryomycetaceae</taxon>
        <taxon>Millerozyma</taxon>
    </lineage>
</organism>
<dbReference type="FunCoup" id="G8YPD8">
    <property type="interactions" value="86"/>
</dbReference>
<dbReference type="PANTHER" id="PTHR31465:SF9">
    <property type="entry name" value="SPHINGOID LONG-CHAIN BASE TRANSPORTER RSB1"/>
    <property type="match status" value="1"/>
</dbReference>
<feature type="transmembrane region" description="Helical" evidence="9">
    <location>
        <begin position="173"/>
        <end position="200"/>
    </location>
</feature>
<evidence type="ECO:0000256" key="9">
    <source>
        <dbReference type="SAM" id="Phobius"/>
    </source>
</evidence>
<dbReference type="GO" id="GO:0006869">
    <property type="term" value="P:lipid transport"/>
    <property type="evidence" value="ECO:0007669"/>
    <property type="project" value="UniProtKB-KW"/>
</dbReference>
<feature type="transmembrane region" description="Helical" evidence="9">
    <location>
        <begin position="251"/>
        <end position="272"/>
    </location>
</feature>
<dbReference type="InParanoid" id="G8YPD8"/>
<dbReference type="InterPro" id="IPR007568">
    <property type="entry name" value="RTA1"/>
</dbReference>
<comment type="subcellular location">
    <subcellularLocation>
        <location evidence="1">Cell membrane</location>
        <topology evidence="1">Multi-pass membrane protein</topology>
    </subcellularLocation>
</comment>
<dbReference type="Pfam" id="PF04479">
    <property type="entry name" value="RTA1"/>
    <property type="match status" value="1"/>
</dbReference>
<reference evidence="11" key="1">
    <citation type="submission" date="2011-10" db="EMBL/GenBank/DDBJ databases">
        <authorList>
            <person name="Genoscope - CEA"/>
        </authorList>
    </citation>
    <scope>NUCLEOTIDE SEQUENCE</scope>
</reference>
<evidence type="ECO:0000256" key="6">
    <source>
        <dbReference type="ARBA" id="ARBA00023136"/>
    </source>
</evidence>
<dbReference type="STRING" id="559304.G8YPD8"/>
<feature type="transmembrane region" description="Helical" evidence="9">
    <location>
        <begin position="212"/>
        <end position="231"/>
    </location>
</feature>
<feature type="transmembrane region" description="Helical" evidence="9">
    <location>
        <begin position="393"/>
        <end position="416"/>
    </location>
</feature>
<dbReference type="EMBL" id="FO082057">
    <property type="protein sequence ID" value="CCE78523.1"/>
    <property type="molecule type" value="Genomic_DNA"/>
</dbReference>
<evidence type="ECO:0000256" key="4">
    <source>
        <dbReference type="ARBA" id="ARBA00022989"/>
    </source>
</evidence>
<evidence type="ECO:0000313" key="12">
    <source>
        <dbReference type="Proteomes" id="UP000005222"/>
    </source>
</evidence>
<reference evidence="12" key="2">
    <citation type="journal article" date="2012" name="G3 (Bethesda)">
        <title>Pichia sorbitophila, an interspecies yeast hybrid reveals early steps of genome resolution following polyploidization.</title>
        <authorList>
            <person name="Leh Louis V."/>
            <person name="Despons L."/>
            <person name="Friedrich A."/>
            <person name="Martin T."/>
            <person name="Durrens P."/>
            <person name="Casaregola S."/>
            <person name="Neuveglise C."/>
            <person name="Fairhead C."/>
            <person name="Marck C."/>
            <person name="Cruz J.A."/>
            <person name="Straub M.L."/>
            <person name="Kugler V."/>
            <person name="Sacerdot C."/>
            <person name="Uzunov Z."/>
            <person name="Thierry A."/>
            <person name="Weiss S."/>
            <person name="Bleykasten C."/>
            <person name="De Montigny J."/>
            <person name="Jacques N."/>
            <person name="Jung P."/>
            <person name="Lemaire M."/>
            <person name="Mallet S."/>
            <person name="Morel G."/>
            <person name="Richard G.F."/>
            <person name="Sarkar A."/>
            <person name="Savel G."/>
            <person name="Schacherer J."/>
            <person name="Seret M.L."/>
            <person name="Talla E."/>
            <person name="Samson G."/>
            <person name="Jubin C."/>
            <person name="Poulain J."/>
            <person name="Vacherie B."/>
            <person name="Barbe V."/>
            <person name="Pelletier E."/>
            <person name="Sherman D.J."/>
            <person name="Westhof E."/>
            <person name="Weissenbach J."/>
            <person name="Baret P.V."/>
            <person name="Wincker P."/>
            <person name="Gaillardin C."/>
            <person name="Dujon B."/>
            <person name="Souciet J.L."/>
        </authorList>
    </citation>
    <scope>NUCLEOTIDE SEQUENCE [LARGE SCALE GENOMIC DNA]</scope>
    <source>
        <strain evidence="12">ATCC MYA-4447 / BCRC 22081 / CBS 7064 / NBRC 10061 / NRRL Y-12695</strain>
    </source>
</reference>
<dbReference type="Proteomes" id="UP000005222">
    <property type="component" value="Chromosome D"/>
</dbReference>
<comment type="similarity">
    <text evidence="2">Belongs to the lipid-translocating exporter (LTE) (TC 9.A.26.1) family.</text>
</comment>
<dbReference type="AlphaFoldDB" id="G8YPD8"/>
<dbReference type="EMBL" id="FO082056">
    <property type="protein sequence ID" value="CCE79109.1"/>
    <property type="molecule type" value="Genomic_DNA"/>
</dbReference>
<dbReference type="OrthoDB" id="3358017at2759"/>
<evidence type="ECO:0000256" key="7">
    <source>
        <dbReference type="ARBA" id="ARBA00037472"/>
    </source>
</evidence>
<comment type="function">
    <text evidence="7">Catalyzes the ATP-dependent translocation of sphingoid long-chain bases (LCBs) from the cytoplasmic site toward the extracytoplasmic side of the membrane (flip-flop). Involved in the establishment of the functional lipid asymmetry of the plasma membrane. Regulates intracellular levels of LCBs, sphingolipid precursors that are growth inhibitory at increased levels.</text>
</comment>
<dbReference type="GO" id="GO:0005886">
    <property type="term" value="C:plasma membrane"/>
    <property type="evidence" value="ECO:0007669"/>
    <property type="project" value="UniProtKB-SubCell"/>
</dbReference>
<dbReference type="PANTHER" id="PTHR31465">
    <property type="entry name" value="PROTEIN RTA1-RELATED"/>
    <property type="match status" value="1"/>
</dbReference>
<keyword evidence="5" id="KW-0813">Transport</keyword>
<evidence type="ECO:0000256" key="3">
    <source>
        <dbReference type="ARBA" id="ARBA00022692"/>
    </source>
</evidence>
<proteinExistence type="inferred from homology"/>
<dbReference type="OMA" id="IMGGIYY"/>
<accession>G8YPD8</accession>
<evidence type="ECO:0000313" key="11">
    <source>
        <dbReference type="EMBL" id="CCE79109.1"/>
    </source>
</evidence>
<dbReference type="Proteomes" id="UP000005222">
    <property type="component" value="Chromosome C"/>
</dbReference>
<dbReference type="HOGENOM" id="CLU_033465_6_3_1"/>
<evidence type="ECO:0000256" key="1">
    <source>
        <dbReference type="ARBA" id="ARBA00004651"/>
    </source>
</evidence>
<feature type="transmembrane region" description="Helical" evidence="9">
    <location>
        <begin position="117"/>
        <end position="135"/>
    </location>
</feature>
<keyword evidence="12" id="KW-1185">Reference proteome</keyword>
<evidence type="ECO:0000313" key="10">
    <source>
        <dbReference type="EMBL" id="CCE78523.1"/>
    </source>
</evidence>
<gene>
    <name evidence="11" type="primary">Piso0_001148</name>
    <name evidence="10" type="ORF">GNLVRS01_PISO0C11948g</name>
    <name evidence="11" type="ORF">GNLVRS01_PISO0D12015g</name>
</gene>
<feature type="transmembrane region" description="Helical" evidence="9">
    <location>
        <begin position="352"/>
        <end position="373"/>
    </location>
</feature>
<keyword evidence="6 9" id="KW-0472">Membrane</keyword>
<name>G8YPD8_PICSO</name>
<dbReference type="eggNOG" id="ENOG502QU4U">
    <property type="taxonomic scope" value="Eukaryota"/>
</dbReference>
<evidence type="ECO:0000256" key="8">
    <source>
        <dbReference type="ARBA" id="ARBA00041117"/>
    </source>
</evidence>